<sequence length="58" mass="6866">MHRLERWMSLRTCLFALVLAACAREPEHPPWQCNDDFVCDPDENQEVCPSDCVWRDET</sequence>
<gene>
    <name evidence="2" type="ORF">SAMN02745121_09246</name>
</gene>
<reference evidence="3" key="1">
    <citation type="submission" date="2016-10" db="EMBL/GenBank/DDBJ databases">
        <authorList>
            <person name="Varghese N."/>
            <person name="Submissions S."/>
        </authorList>
    </citation>
    <scope>NUCLEOTIDE SEQUENCE [LARGE SCALE GENOMIC DNA]</scope>
    <source>
        <strain evidence="3">ATCC 25963</strain>
    </source>
</reference>
<organism evidence="2 3">
    <name type="scientific">Nannocystis exedens</name>
    <dbReference type="NCBI Taxonomy" id="54"/>
    <lineage>
        <taxon>Bacteria</taxon>
        <taxon>Pseudomonadati</taxon>
        <taxon>Myxococcota</taxon>
        <taxon>Polyangia</taxon>
        <taxon>Nannocystales</taxon>
        <taxon>Nannocystaceae</taxon>
        <taxon>Nannocystis</taxon>
    </lineage>
</organism>
<proteinExistence type="predicted"/>
<name>A0A1I2JEB5_9BACT</name>
<evidence type="ECO:0000256" key="1">
    <source>
        <dbReference type="SAM" id="SignalP"/>
    </source>
</evidence>
<evidence type="ECO:0000313" key="2">
    <source>
        <dbReference type="EMBL" id="SFF51196.1"/>
    </source>
</evidence>
<dbReference type="Proteomes" id="UP000199400">
    <property type="component" value="Unassembled WGS sequence"/>
</dbReference>
<feature type="chain" id="PRO_5011618167" evidence="1">
    <location>
        <begin position="24"/>
        <end position="58"/>
    </location>
</feature>
<protein>
    <submittedName>
        <fullName evidence="2">Uncharacterized protein</fullName>
    </submittedName>
</protein>
<feature type="non-terminal residue" evidence="2">
    <location>
        <position position="58"/>
    </location>
</feature>
<dbReference type="PROSITE" id="PS51257">
    <property type="entry name" value="PROKAR_LIPOPROTEIN"/>
    <property type="match status" value="1"/>
</dbReference>
<keyword evidence="3" id="KW-1185">Reference proteome</keyword>
<feature type="signal peptide" evidence="1">
    <location>
        <begin position="1"/>
        <end position="23"/>
    </location>
</feature>
<accession>A0A1I2JEB5</accession>
<evidence type="ECO:0000313" key="3">
    <source>
        <dbReference type="Proteomes" id="UP000199400"/>
    </source>
</evidence>
<dbReference type="EMBL" id="FOMX01000166">
    <property type="protein sequence ID" value="SFF51196.1"/>
    <property type="molecule type" value="Genomic_DNA"/>
</dbReference>
<dbReference type="AlphaFoldDB" id="A0A1I2JEB5"/>
<keyword evidence="1" id="KW-0732">Signal</keyword>